<evidence type="ECO:0000313" key="2">
    <source>
        <dbReference type="EMBL" id="OBK19154.1"/>
    </source>
</evidence>
<gene>
    <name evidence="2" type="ORF">A5636_19400</name>
</gene>
<comment type="caution">
    <text evidence="2">The sequence shown here is derived from an EMBL/GenBank/DDBJ whole genome shotgun (WGS) entry which is preliminary data.</text>
</comment>
<dbReference type="RefSeq" id="WP_065157215.1">
    <property type="nucleotide sequence ID" value="NZ_LZLQ01000018.1"/>
</dbReference>
<dbReference type="CDD" id="cd00761">
    <property type="entry name" value="Glyco_tranf_GTA_type"/>
    <property type="match status" value="1"/>
</dbReference>
<dbReference type="AlphaFoldDB" id="A0A1A3NDH2"/>
<evidence type="ECO:0000259" key="1">
    <source>
        <dbReference type="Pfam" id="PF00535"/>
    </source>
</evidence>
<dbReference type="GO" id="GO:0016740">
    <property type="term" value="F:transferase activity"/>
    <property type="evidence" value="ECO:0007669"/>
    <property type="project" value="UniProtKB-KW"/>
</dbReference>
<evidence type="ECO:0000313" key="3">
    <source>
        <dbReference type="Proteomes" id="UP000093629"/>
    </source>
</evidence>
<dbReference type="InterPro" id="IPR029044">
    <property type="entry name" value="Nucleotide-diphossugar_trans"/>
</dbReference>
<organism evidence="2 3">
    <name type="scientific">Mycobacterium asiaticum</name>
    <dbReference type="NCBI Taxonomy" id="1790"/>
    <lineage>
        <taxon>Bacteria</taxon>
        <taxon>Bacillati</taxon>
        <taxon>Actinomycetota</taxon>
        <taxon>Actinomycetes</taxon>
        <taxon>Mycobacteriales</taxon>
        <taxon>Mycobacteriaceae</taxon>
        <taxon>Mycobacterium</taxon>
    </lineage>
</organism>
<dbReference type="Pfam" id="PF00535">
    <property type="entry name" value="Glycos_transf_2"/>
    <property type="match status" value="1"/>
</dbReference>
<dbReference type="Proteomes" id="UP000093629">
    <property type="component" value="Unassembled WGS sequence"/>
</dbReference>
<keyword evidence="2" id="KW-0808">Transferase</keyword>
<accession>A0A1A3NDH2</accession>
<keyword evidence="3" id="KW-1185">Reference proteome</keyword>
<dbReference type="PANTHER" id="PTHR43179">
    <property type="entry name" value="RHAMNOSYLTRANSFERASE WBBL"/>
    <property type="match status" value="1"/>
</dbReference>
<reference evidence="2 3" key="1">
    <citation type="submission" date="2016-06" db="EMBL/GenBank/DDBJ databases">
        <authorList>
            <person name="Kjaerup R.B."/>
            <person name="Dalgaard T.S."/>
            <person name="Juul-Madsen H.R."/>
        </authorList>
    </citation>
    <scope>NUCLEOTIDE SEQUENCE [LARGE SCALE GENOMIC DNA]</scope>
    <source>
        <strain evidence="2 3">1245139.5</strain>
    </source>
</reference>
<dbReference type="InterPro" id="IPR001173">
    <property type="entry name" value="Glyco_trans_2-like"/>
</dbReference>
<sequence>MSKQSPVVVAIPNYNMADNLRRLLPQVLAQSYDGVFVLDDCSTDDTRDVVADFGGDVTLVRGRENGGPAANRNQIIDHVPDDVIIHFIDADMDLETADTPAVAREVMGRYADRGVGLVGGLVNRLDGSQELDNYGAVFSLWGNSTAVVQLLIDTLRKKNPRLARSVRRVAAPIVKDWPNMLEPPAPTPVYWVHEGNMLVNSSLFRSLGGYDPVLRAHEAQDLAIRLEQRGVGRQFDPSIKVVHHEIDVRGGNRQKWVNKASMYLLRKHGLLRFLTDH</sequence>
<dbReference type="OrthoDB" id="4694825at2"/>
<protein>
    <submittedName>
        <fullName evidence="2">Glycosyl transferase</fullName>
    </submittedName>
</protein>
<dbReference type="SUPFAM" id="SSF53448">
    <property type="entry name" value="Nucleotide-diphospho-sugar transferases"/>
    <property type="match status" value="1"/>
</dbReference>
<dbReference type="Gene3D" id="3.90.550.10">
    <property type="entry name" value="Spore Coat Polysaccharide Biosynthesis Protein SpsA, Chain A"/>
    <property type="match status" value="1"/>
</dbReference>
<dbReference type="PANTHER" id="PTHR43179:SF7">
    <property type="entry name" value="RHAMNOSYLTRANSFERASE WBBL"/>
    <property type="match status" value="1"/>
</dbReference>
<name>A0A1A3NDH2_MYCAS</name>
<dbReference type="EMBL" id="LZLQ01000018">
    <property type="protein sequence ID" value="OBK19154.1"/>
    <property type="molecule type" value="Genomic_DNA"/>
</dbReference>
<feature type="domain" description="Glycosyltransferase 2-like" evidence="1">
    <location>
        <begin position="9"/>
        <end position="92"/>
    </location>
</feature>
<proteinExistence type="predicted"/>